<evidence type="ECO:0000313" key="1">
    <source>
        <dbReference type="EMBL" id="MBB4949640.1"/>
    </source>
</evidence>
<evidence type="ECO:0000313" key="2">
    <source>
        <dbReference type="Proteomes" id="UP000573327"/>
    </source>
</evidence>
<accession>A0A7W7SFQ6</accession>
<dbReference type="Proteomes" id="UP000573327">
    <property type="component" value="Unassembled WGS sequence"/>
</dbReference>
<comment type="caution">
    <text evidence="1">The sequence shown here is derived from an EMBL/GenBank/DDBJ whole genome shotgun (WGS) entry which is preliminary data.</text>
</comment>
<dbReference type="AlphaFoldDB" id="A0A7W7SFQ6"/>
<protein>
    <submittedName>
        <fullName evidence="1">Uncharacterized protein</fullName>
    </submittedName>
</protein>
<proteinExistence type="predicted"/>
<reference evidence="1 2" key="1">
    <citation type="submission" date="2020-08" db="EMBL/GenBank/DDBJ databases">
        <title>Sequencing the genomes of 1000 actinobacteria strains.</title>
        <authorList>
            <person name="Klenk H.-P."/>
        </authorList>
    </citation>
    <scope>NUCLEOTIDE SEQUENCE [LARGE SCALE GENOMIC DNA]</scope>
    <source>
        <strain evidence="1 2">DSM 44786</strain>
    </source>
</reference>
<dbReference type="RefSeq" id="WP_184920122.1">
    <property type="nucleotide sequence ID" value="NZ_JACHJR010000001.1"/>
</dbReference>
<gene>
    <name evidence="1" type="ORF">F4556_005175</name>
</gene>
<keyword evidence="2" id="KW-1185">Reference proteome</keyword>
<dbReference type="EMBL" id="JACHJR010000001">
    <property type="protein sequence ID" value="MBB4949640.1"/>
    <property type="molecule type" value="Genomic_DNA"/>
</dbReference>
<organism evidence="1 2">
    <name type="scientific">Kitasatospora gansuensis</name>
    <dbReference type="NCBI Taxonomy" id="258050"/>
    <lineage>
        <taxon>Bacteria</taxon>
        <taxon>Bacillati</taxon>
        <taxon>Actinomycetota</taxon>
        <taxon>Actinomycetes</taxon>
        <taxon>Kitasatosporales</taxon>
        <taxon>Streptomycetaceae</taxon>
        <taxon>Kitasatospora</taxon>
    </lineage>
</organism>
<sequence>MSPNVPQDLLDQIRKMDDRLRMVEGRAQIRPALSQILGDVTIGEGGRLIVKTPGGQTILYIGRIDPDHPDGSDQQGLIVRREDGTVAISVWTSAGSGVQPVVIWDHNGKGIFAEDLVGGGLAAPNFGSDAWYGVTEAPAWTTSSTSFVTCMSLPWKKWHPRVQGSYLARCSDASTSGEIRLVDGSGSVIGQATLAAGAYTVSSVTGSVTGTLGGDQFLTWQARVTAGPGTVGVRGLSTWGVQS</sequence>
<name>A0A7W7SFQ6_9ACTN</name>